<keyword evidence="4" id="KW-1185">Reference proteome</keyword>
<name>A0A8W8NPB4_MAGGI</name>
<sequence>MHCNHCLFYVAGLFVAYAFDDISQKKVATQSHTPEGQNTEASNAVDRKTSTCMRTLPIGRNNPQKTVWWKVDLDGVYNIQSINILFKNYDGYEDRQRGRFAGFSLYVSNTGVIQGSRLCYKNGPHDHLPPLNFTAICPESGRYVIFYNERYAGSTYPTGSELENVFTELCEVIVKGCNNPSFYGSKCDIPCPTNCSDSTCHIQSGACFTCKPGWTGIHCNKTCTDGWYGVNCSQQCVGHCRDGVTCNQQTGQCDTGCDKGWTGVMCDKGILEGGKKD</sequence>
<dbReference type="Gene3D" id="2.170.300.10">
    <property type="entry name" value="Tie2 ligand-binding domain superfamily"/>
    <property type="match status" value="1"/>
</dbReference>
<feature type="signal peptide" evidence="2">
    <location>
        <begin position="1"/>
        <end position="18"/>
    </location>
</feature>
<dbReference type="InterPro" id="IPR042635">
    <property type="entry name" value="MEGF10/SREC1/2-like"/>
</dbReference>
<dbReference type="GO" id="GO:0005044">
    <property type="term" value="F:scavenger receptor activity"/>
    <property type="evidence" value="ECO:0007669"/>
    <property type="project" value="InterPro"/>
</dbReference>
<protein>
    <recommendedName>
        <fullName evidence="5">Multiple epidermal growth factor-like domains 10</fullName>
    </recommendedName>
</protein>
<keyword evidence="1" id="KW-0245">EGF-like domain</keyword>
<evidence type="ECO:0000256" key="2">
    <source>
        <dbReference type="SAM" id="SignalP"/>
    </source>
</evidence>
<proteinExistence type="predicted"/>
<dbReference type="PANTHER" id="PTHR24043:SF8">
    <property type="entry name" value="EGF-LIKE DOMAIN-CONTAINING PROTEIN"/>
    <property type="match status" value="1"/>
</dbReference>
<dbReference type="EnsemblMetazoa" id="G7108.1">
    <property type="protein sequence ID" value="G7108.1:cds"/>
    <property type="gene ID" value="G7108"/>
</dbReference>
<organism evidence="3 4">
    <name type="scientific">Magallana gigas</name>
    <name type="common">Pacific oyster</name>
    <name type="synonym">Crassostrea gigas</name>
    <dbReference type="NCBI Taxonomy" id="29159"/>
    <lineage>
        <taxon>Eukaryota</taxon>
        <taxon>Metazoa</taxon>
        <taxon>Spiralia</taxon>
        <taxon>Lophotrochozoa</taxon>
        <taxon>Mollusca</taxon>
        <taxon>Bivalvia</taxon>
        <taxon>Autobranchia</taxon>
        <taxon>Pteriomorphia</taxon>
        <taxon>Ostreida</taxon>
        <taxon>Ostreoidea</taxon>
        <taxon>Ostreidae</taxon>
        <taxon>Magallana</taxon>
    </lineage>
</organism>
<reference evidence="3" key="1">
    <citation type="submission" date="2022-08" db="UniProtKB">
        <authorList>
            <consortium name="EnsemblMetazoa"/>
        </authorList>
    </citation>
    <scope>IDENTIFICATION</scope>
    <source>
        <strain evidence="3">05x7-T-G4-1.051#20</strain>
    </source>
</reference>
<evidence type="ECO:0000313" key="4">
    <source>
        <dbReference type="Proteomes" id="UP000005408"/>
    </source>
</evidence>
<keyword evidence="2" id="KW-0732">Signal</keyword>
<feature type="chain" id="PRO_5036494933" description="Multiple epidermal growth factor-like domains 10" evidence="2">
    <location>
        <begin position="19"/>
        <end position="277"/>
    </location>
</feature>
<evidence type="ECO:0008006" key="5">
    <source>
        <dbReference type="Google" id="ProtNLM"/>
    </source>
</evidence>
<accession>A0A8W8NPB4</accession>
<dbReference type="Pfam" id="PF22633">
    <property type="entry name" value="F5_F8_type_C_2"/>
    <property type="match status" value="1"/>
</dbReference>
<evidence type="ECO:0000256" key="1">
    <source>
        <dbReference type="ARBA" id="ARBA00022536"/>
    </source>
</evidence>
<dbReference type="InterPro" id="IPR008979">
    <property type="entry name" value="Galactose-bd-like_sf"/>
</dbReference>
<dbReference type="Gene3D" id="2.60.120.260">
    <property type="entry name" value="Galactose-binding domain-like"/>
    <property type="match status" value="1"/>
</dbReference>
<dbReference type="SUPFAM" id="SSF49785">
    <property type="entry name" value="Galactose-binding domain-like"/>
    <property type="match status" value="1"/>
</dbReference>
<dbReference type="PANTHER" id="PTHR24043">
    <property type="entry name" value="SCAVENGER RECEPTOR CLASS F"/>
    <property type="match status" value="1"/>
</dbReference>
<evidence type="ECO:0000313" key="3">
    <source>
        <dbReference type="EnsemblMetazoa" id="G7108.1:cds"/>
    </source>
</evidence>
<dbReference type="AlphaFoldDB" id="A0A8W8NPB4"/>
<dbReference type="Proteomes" id="UP000005408">
    <property type="component" value="Unassembled WGS sequence"/>
</dbReference>